<dbReference type="InterPro" id="IPR003838">
    <property type="entry name" value="ABC3_permease_C"/>
</dbReference>
<feature type="transmembrane region" description="Helical" evidence="6">
    <location>
        <begin position="345"/>
        <end position="366"/>
    </location>
</feature>
<feature type="transmembrane region" description="Helical" evidence="6">
    <location>
        <begin position="386"/>
        <end position="408"/>
    </location>
</feature>
<feature type="transmembrane region" description="Helical" evidence="6">
    <location>
        <begin position="293"/>
        <end position="314"/>
    </location>
</feature>
<dbReference type="EMBL" id="JADWYR010000002">
    <property type="protein sequence ID" value="MBG9377562.1"/>
    <property type="molecule type" value="Genomic_DNA"/>
</dbReference>
<feature type="transmembrane region" description="Helical" evidence="6">
    <location>
        <begin position="21"/>
        <end position="41"/>
    </location>
</feature>
<evidence type="ECO:0000256" key="3">
    <source>
        <dbReference type="ARBA" id="ARBA00022692"/>
    </source>
</evidence>
<dbReference type="Proteomes" id="UP000628448">
    <property type="component" value="Unassembled WGS sequence"/>
</dbReference>
<sequence length="804" mass="89731">MFNLYLKTAWRNIKKNKLFSFINVLGLSMGIGLCFIIMLYVQDELSYDRFNEHADNIARVIFKAEVNGGKINESVSMPPVAQTIKKDFPEVQEATRIKDFGRSKITYKDKVFKDDRFAFADANIFSVFTLPMVEGDAKTALKNANSVVITESTARKYFGTENAIGKVITVTAHDNQPYTVTGVIKDIPANAHFHFDMFGAMSGWTEATSDSWMFGGYHTYLLLQPHTDIAKVEARFPAMVTKYMGPQIQQQMGLSLAQFQQKGNSLGFVLQPLKNIHLDSYTTTEFEPGGNKMYVYIFAGVALFMLVVACINFINLATAGATKRAKEVGVRKVAGSDRFQLIRQFLFESVVLTAMALVLAFMLVKIALPLFNELAGKNLSFDVQPVLAFIALGLLVGVLAGLYPAFYLSSFKPIAVLKGRLATNNRSFGLRSGLVVFQFFISVGLIIGTIVVYQQMKYIQHKDLGFSKEQLISIPNSYMLGQNEQVFKQQLLQDPRIVSATTSFYKPVGPSAYNNALAYPQGNDNAVVNGVDFHIDEQYIPTMGMQMISGRNFSKAFSTDSLGIILNETAVKNFGWNNTTALNKIVVRQNSNRGNNIPYHVIGVVKNFNFRSLHENISPLFMTLNPESGLIFKIKTADVQGLLATMKKNWDSYTTEEPFTYNFLDDMFNKAYATEQKTGAILNIFSILTIFVACLGLFGLVTYTAEQRTKEIGIRKVLGASVAQVTQMLSKEFLKLVLIASLVAFPVAWWAMNKWLQSFAYRIEISWWVFLVAGFAALLIALLTVSFKAVKAALTNPVKSLRTE</sequence>
<gene>
    <name evidence="9" type="ORF">I5907_15060</name>
</gene>
<dbReference type="PANTHER" id="PTHR30572">
    <property type="entry name" value="MEMBRANE COMPONENT OF TRANSPORTER-RELATED"/>
    <property type="match status" value="1"/>
</dbReference>
<dbReference type="RefSeq" id="WP_196991641.1">
    <property type="nucleotide sequence ID" value="NZ_JADWYR010000002.1"/>
</dbReference>
<keyword evidence="2" id="KW-1003">Cell membrane</keyword>
<keyword evidence="3 6" id="KW-0812">Transmembrane</keyword>
<feature type="transmembrane region" description="Helical" evidence="6">
    <location>
        <begin position="733"/>
        <end position="753"/>
    </location>
</feature>
<feature type="transmembrane region" description="Helical" evidence="6">
    <location>
        <begin position="765"/>
        <end position="785"/>
    </location>
</feature>
<evidence type="ECO:0000259" key="8">
    <source>
        <dbReference type="Pfam" id="PF12704"/>
    </source>
</evidence>
<evidence type="ECO:0000256" key="4">
    <source>
        <dbReference type="ARBA" id="ARBA00022989"/>
    </source>
</evidence>
<keyword evidence="10" id="KW-1185">Reference proteome</keyword>
<evidence type="ECO:0000313" key="10">
    <source>
        <dbReference type="Proteomes" id="UP000628448"/>
    </source>
</evidence>
<feature type="transmembrane region" description="Helical" evidence="6">
    <location>
        <begin position="680"/>
        <end position="705"/>
    </location>
</feature>
<feature type="domain" description="ABC3 transporter permease C-terminal" evidence="7">
    <location>
        <begin position="683"/>
        <end position="792"/>
    </location>
</feature>
<reference evidence="9" key="1">
    <citation type="submission" date="2020-11" db="EMBL/GenBank/DDBJ databases">
        <title>Bacterial whole genome sequence for Panacibacter sp. DH6.</title>
        <authorList>
            <person name="Le V."/>
            <person name="Ko S."/>
            <person name="Ahn C.-Y."/>
            <person name="Oh H.-M."/>
        </authorList>
    </citation>
    <scope>NUCLEOTIDE SEQUENCE</scope>
    <source>
        <strain evidence="9">DH6</strain>
    </source>
</reference>
<dbReference type="AlphaFoldDB" id="A0A931GYS7"/>
<feature type="domain" description="ABC3 transporter permease C-terminal" evidence="7">
    <location>
        <begin position="301"/>
        <end position="411"/>
    </location>
</feature>
<evidence type="ECO:0000259" key="7">
    <source>
        <dbReference type="Pfam" id="PF02687"/>
    </source>
</evidence>
<feature type="domain" description="MacB-like periplasmic core" evidence="8">
    <location>
        <begin position="20"/>
        <end position="236"/>
    </location>
</feature>
<dbReference type="PANTHER" id="PTHR30572:SF18">
    <property type="entry name" value="ABC-TYPE MACROLIDE FAMILY EXPORT SYSTEM PERMEASE COMPONENT 2"/>
    <property type="match status" value="1"/>
</dbReference>
<feature type="transmembrane region" description="Helical" evidence="6">
    <location>
        <begin position="428"/>
        <end position="453"/>
    </location>
</feature>
<accession>A0A931GYS7</accession>
<dbReference type="Pfam" id="PF02687">
    <property type="entry name" value="FtsX"/>
    <property type="match status" value="2"/>
</dbReference>
<evidence type="ECO:0000256" key="1">
    <source>
        <dbReference type="ARBA" id="ARBA00004651"/>
    </source>
</evidence>
<dbReference type="InterPro" id="IPR025857">
    <property type="entry name" value="MacB_PCD"/>
</dbReference>
<dbReference type="InterPro" id="IPR050250">
    <property type="entry name" value="Macrolide_Exporter_MacB"/>
</dbReference>
<comment type="subcellular location">
    <subcellularLocation>
        <location evidence="1">Cell membrane</location>
        <topology evidence="1">Multi-pass membrane protein</topology>
    </subcellularLocation>
</comment>
<keyword evidence="5 6" id="KW-0472">Membrane</keyword>
<dbReference type="Pfam" id="PF12704">
    <property type="entry name" value="MacB_PCD"/>
    <property type="match status" value="1"/>
</dbReference>
<evidence type="ECO:0000256" key="6">
    <source>
        <dbReference type="SAM" id="Phobius"/>
    </source>
</evidence>
<proteinExistence type="predicted"/>
<evidence type="ECO:0000256" key="5">
    <source>
        <dbReference type="ARBA" id="ARBA00023136"/>
    </source>
</evidence>
<comment type="caution">
    <text evidence="9">The sequence shown here is derived from an EMBL/GenBank/DDBJ whole genome shotgun (WGS) entry which is preliminary data.</text>
</comment>
<organism evidence="9 10">
    <name type="scientific">Panacibacter microcysteis</name>
    <dbReference type="NCBI Taxonomy" id="2793269"/>
    <lineage>
        <taxon>Bacteria</taxon>
        <taxon>Pseudomonadati</taxon>
        <taxon>Bacteroidota</taxon>
        <taxon>Chitinophagia</taxon>
        <taxon>Chitinophagales</taxon>
        <taxon>Chitinophagaceae</taxon>
        <taxon>Panacibacter</taxon>
    </lineage>
</organism>
<dbReference type="GO" id="GO:0005886">
    <property type="term" value="C:plasma membrane"/>
    <property type="evidence" value="ECO:0007669"/>
    <property type="project" value="UniProtKB-SubCell"/>
</dbReference>
<evidence type="ECO:0000313" key="9">
    <source>
        <dbReference type="EMBL" id="MBG9377562.1"/>
    </source>
</evidence>
<evidence type="ECO:0000256" key="2">
    <source>
        <dbReference type="ARBA" id="ARBA00022475"/>
    </source>
</evidence>
<keyword evidence="4 6" id="KW-1133">Transmembrane helix</keyword>
<dbReference type="GO" id="GO:0022857">
    <property type="term" value="F:transmembrane transporter activity"/>
    <property type="evidence" value="ECO:0007669"/>
    <property type="project" value="TreeGrafter"/>
</dbReference>
<protein>
    <submittedName>
        <fullName evidence="9">ABC transporter permease</fullName>
    </submittedName>
</protein>
<name>A0A931GYS7_9BACT</name>